<keyword evidence="1" id="KW-1133">Transmembrane helix</keyword>
<feature type="transmembrane region" description="Helical" evidence="1">
    <location>
        <begin position="12"/>
        <end position="35"/>
    </location>
</feature>
<proteinExistence type="predicted"/>
<comment type="caution">
    <text evidence="2">The sequence shown here is derived from an EMBL/GenBank/DDBJ whole genome shotgun (WGS) entry which is preliminary data.</text>
</comment>
<accession>A0A921G1X6</accession>
<protein>
    <submittedName>
        <fullName evidence="2">Uncharacterized protein</fullName>
    </submittedName>
</protein>
<keyword evidence="1" id="KW-0812">Transmembrane</keyword>
<reference evidence="2" key="1">
    <citation type="journal article" date="2021" name="PeerJ">
        <title>Extensive microbial diversity within the chicken gut microbiome revealed by metagenomics and culture.</title>
        <authorList>
            <person name="Gilroy R."/>
            <person name="Ravi A."/>
            <person name="Getino M."/>
            <person name="Pursley I."/>
            <person name="Horton D.L."/>
            <person name="Alikhan N.F."/>
            <person name="Baker D."/>
            <person name="Gharbi K."/>
            <person name="Hall N."/>
            <person name="Watson M."/>
            <person name="Adriaenssens E.M."/>
            <person name="Foster-Nyarko E."/>
            <person name="Jarju S."/>
            <person name="Secka A."/>
            <person name="Antonio M."/>
            <person name="Oren A."/>
            <person name="Chaudhuri R.R."/>
            <person name="La Ragione R."/>
            <person name="Hildebrand F."/>
            <person name="Pallen M.J."/>
        </authorList>
    </citation>
    <scope>NUCLEOTIDE SEQUENCE</scope>
    <source>
        <strain evidence="2">CHK171-7178</strain>
    </source>
</reference>
<dbReference type="EMBL" id="DYWT01000254">
    <property type="protein sequence ID" value="HJF33336.1"/>
    <property type="molecule type" value="Genomic_DNA"/>
</dbReference>
<dbReference type="Proteomes" id="UP000698173">
    <property type="component" value="Unassembled WGS sequence"/>
</dbReference>
<gene>
    <name evidence="2" type="ORF">K8V56_16355</name>
</gene>
<organism evidence="2 3">
    <name type="scientific">Sporosarcina psychrophila</name>
    <name type="common">Bacillus psychrophilus</name>
    <dbReference type="NCBI Taxonomy" id="1476"/>
    <lineage>
        <taxon>Bacteria</taxon>
        <taxon>Bacillati</taxon>
        <taxon>Bacillota</taxon>
        <taxon>Bacilli</taxon>
        <taxon>Bacillales</taxon>
        <taxon>Caryophanaceae</taxon>
        <taxon>Sporosarcina</taxon>
    </lineage>
</organism>
<sequence length="524" mass="59793">MEEKVGKKKSPKLLVIMILTALVVVGGSVSAFFLVNKSPKVQYFLAEAESFKQMGEIIEDRYKNELNWLEVQKKKPVETNFDLSGEWNDPSVDYEMQEIQSIVNSTKISSKQVYDPVKKQIEVDLRGELGSLKVDFGSLFVTTEKLVASVPFLDELVRFDDKDFGKMMREFEDEDYDGNENLGLSQLFEDGFSVTEESRTYLEKEYLAYLMKEIPEEAFTSEKEEITVYDKKMKTKKVKMDLTEQQLKTVLKNLLEKAKKDEKLKAILKEQLTLSTFAGDTSDDEIATIMDGFEDGLDEAIEGVDSIKLPNGLQSTIWHRSNKIVKREFTMGVGEDKENLDTLMVSGTQLLEKAEQKWDFVFGAKDSFGDENTVNVKGDLAWKDQKSTDTITLSMDDVKFIYKGKEELKGKKRTFTRSFGFSDGDMDPAIIWKGNATHESDSMKANHEFSFSEKTMGDNMFNLVLKQQGKIVKKVDMPAETEDTINLGKMSKEEFEVFAEETLVKVQEWAFGFMEDLQGEIGEF</sequence>
<evidence type="ECO:0000256" key="1">
    <source>
        <dbReference type="SAM" id="Phobius"/>
    </source>
</evidence>
<dbReference type="AlphaFoldDB" id="A0A921G1X6"/>
<evidence type="ECO:0000313" key="3">
    <source>
        <dbReference type="Proteomes" id="UP000698173"/>
    </source>
</evidence>
<name>A0A921G1X6_SPOPS</name>
<evidence type="ECO:0000313" key="2">
    <source>
        <dbReference type="EMBL" id="HJF33336.1"/>
    </source>
</evidence>
<keyword evidence="1" id="KW-0472">Membrane</keyword>
<reference evidence="2" key="2">
    <citation type="submission" date="2021-09" db="EMBL/GenBank/DDBJ databases">
        <authorList>
            <person name="Gilroy R."/>
        </authorList>
    </citation>
    <scope>NUCLEOTIDE SEQUENCE</scope>
    <source>
        <strain evidence="2">CHK171-7178</strain>
    </source>
</reference>